<dbReference type="Proteomes" id="UP000177515">
    <property type="component" value="Plasmid unnamed1"/>
</dbReference>
<proteinExistence type="predicted"/>
<reference evidence="1 2" key="1">
    <citation type="submission" date="2016-10" db="EMBL/GenBank/DDBJ databases">
        <title>Complete genome sequences of three Cupriavidus strains isolated from various Malaysian environments.</title>
        <authorList>
            <person name="Abdullah A.A.-A."/>
            <person name="Shafie N.A.H."/>
            <person name="Lau N.S."/>
        </authorList>
    </citation>
    <scope>NUCLEOTIDE SEQUENCE [LARGE SCALE GENOMIC DNA]</scope>
    <source>
        <strain evidence="1 2">USMAA1020</strain>
        <plasmid evidence="1 2">unnamed1</plasmid>
    </source>
</reference>
<organism evidence="1 2">
    <name type="scientific">Cupriavidus malaysiensis</name>
    <dbReference type="NCBI Taxonomy" id="367825"/>
    <lineage>
        <taxon>Bacteria</taxon>
        <taxon>Pseudomonadati</taxon>
        <taxon>Pseudomonadota</taxon>
        <taxon>Betaproteobacteria</taxon>
        <taxon>Burkholderiales</taxon>
        <taxon>Burkholderiaceae</taxon>
        <taxon>Cupriavidus</taxon>
    </lineage>
</organism>
<dbReference type="EMBL" id="CP017756">
    <property type="protein sequence ID" value="AOZ11159.1"/>
    <property type="molecule type" value="Genomic_DNA"/>
</dbReference>
<gene>
    <name evidence="1" type="ORF">BKK80_34975</name>
</gene>
<name>A0ABM6FGT6_9BURK</name>
<dbReference type="RefSeq" id="WP_071073766.1">
    <property type="nucleotide sequence ID" value="NZ_CP017756.1"/>
</dbReference>
<sequence>MFMEIVPALVGAERIEVYLYKHDLTREYVNVDQYGRLYVWDGDERYLEIPLEQARHRLVGGLVSALESGVNISQDMRAAYERLARVTGLVTRKRTD</sequence>
<keyword evidence="1" id="KW-0614">Plasmid</keyword>
<keyword evidence="2" id="KW-1185">Reference proteome</keyword>
<evidence type="ECO:0000313" key="2">
    <source>
        <dbReference type="Proteomes" id="UP000177515"/>
    </source>
</evidence>
<evidence type="ECO:0000313" key="1">
    <source>
        <dbReference type="EMBL" id="AOZ11159.1"/>
    </source>
</evidence>
<geneLocation type="plasmid" evidence="1 2">
    <name>unnamed1</name>
</geneLocation>
<protein>
    <submittedName>
        <fullName evidence="1">Uncharacterized protein</fullName>
    </submittedName>
</protein>
<accession>A0ABM6FGT6</accession>